<dbReference type="AlphaFoldDB" id="A0A284VRT7"/>
<dbReference type="Pfam" id="PF00174">
    <property type="entry name" value="Oxidored_molyb"/>
    <property type="match status" value="1"/>
</dbReference>
<protein>
    <recommendedName>
        <fullName evidence="2">Oxidoreductase molybdopterin-binding domain-containing protein</fullName>
    </recommendedName>
</protein>
<feature type="transmembrane region" description="Helical" evidence="1">
    <location>
        <begin position="26"/>
        <end position="44"/>
    </location>
</feature>
<dbReference type="Gene3D" id="3.90.420.10">
    <property type="entry name" value="Oxidoreductase, molybdopterin-binding domain"/>
    <property type="match status" value="1"/>
</dbReference>
<evidence type="ECO:0000313" key="3">
    <source>
        <dbReference type="EMBL" id="SNQ62001.1"/>
    </source>
</evidence>
<keyword evidence="1" id="KW-0812">Transmembrane</keyword>
<sequence length="221" mass="25399">MELGEYQVNKEKESRSVLKRISRRKFLIWLGIFLGIILAGISIIKEKAIRTINRFRIRSVEQTPSFDPDTWKLAIDGLVDKPLTIYYKELLELKSEEQISDFHCVEGWSVDKVKWKGLRLRTLFDMAGLKPEATAVSFHSASGIYTDSLTIKEALEPEVMLAYMLNDEPLPGEQGMPLRLVMPRMFGYKSVKWVNRITLTAAQEVGYWEALGYKMDGVTYP</sequence>
<evidence type="ECO:0000259" key="2">
    <source>
        <dbReference type="Pfam" id="PF00174"/>
    </source>
</evidence>
<reference evidence="4" key="1">
    <citation type="submission" date="2017-06" db="EMBL/GenBank/DDBJ databases">
        <authorList>
            <person name="Cremers G."/>
        </authorList>
    </citation>
    <scope>NUCLEOTIDE SEQUENCE [LARGE SCALE GENOMIC DNA]</scope>
</reference>
<keyword evidence="1" id="KW-0472">Membrane</keyword>
<evidence type="ECO:0000313" key="4">
    <source>
        <dbReference type="Proteomes" id="UP000218615"/>
    </source>
</evidence>
<keyword evidence="4" id="KW-1185">Reference proteome</keyword>
<evidence type="ECO:0000256" key="1">
    <source>
        <dbReference type="SAM" id="Phobius"/>
    </source>
</evidence>
<dbReference type="InterPro" id="IPR036374">
    <property type="entry name" value="OxRdtase_Mopterin-bd_sf"/>
</dbReference>
<accession>A0A284VRT7</accession>
<feature type="domain" description="Oxidoreductase molybdopterin-binding" evidence="2">
    <location>
        <begin position="62"/>
        <end position="208"/>
    </location>
</feature>
<proteinExistence type="predicted"/>
<dbReference type="Proteomes" id="UP000218615">
    <property type="component" value="Unassembled WGS sequence"/>
</dbReference>
<name>A0A284VRT7_9EURY</name>
<organism evidence="3 4">
    <name type="scientific">Candidatus Methanoperedens nitratireducens</name>
    <dbReference type="NCBI Taxonomy" id="1392998"/>
    <lineage>
        <taxon>Archaea</taxon>
        <taxon>Methanobacteriati</taxon>
        <taxon>Methanobacteriota</taxon>
        <taxon>Stenosarchaea group</taxon>
        <taxon>Methanomicrobia</taxon>
        <taxon>Methanosarcinales</taxon>
        <taxon>ANME-2 cluster</taxon>
        <taxon>Candidatus Methanoperedentaceae</taxon>
        <taxon>Candidatus Methanoperedens</taxon>
    </lineage>
</organism>
<dbReference type="PANTHER" id="PTHR43032">
    <property type="entry name" value="PROTEIN-METHIONINE-SULFOXIDE REDUCTASE"/>
    <property type="match status" value="1"/>
</dbReference>
<dbReference type="SUPFAM" id="SSF56524">
    <property type="entry name" value="Oxidoreductase molybdopterin-binding domain"/>
    <property type="match status" value="1"/>
</dbReference>
<dbReference type="EMBL" id="FZMP01000203">
    <property type="protein sequence ID" value="SNQ62001.1"/>
    <property type="molecule type" value="Genomic_DNA"/>
</dbReference>
<gene>
    <name evidence="3" type="ORF">MNV_560047</name>
</gene>
<dbReference type="InterPro" id="IPR000572">
    <property type="entry name" value="OxRdtase_Mopterin-bd_dom"/>
</dbReference>
<keyword evidence="1" id="KW-1133">Transmembrane helix</keyword>